<dbReference type="InterPro" id="IPR036438">
    <property type="entry name" value="Insulin-like_sf"/>
</dbReference>
<dbReference type="InterPro" id="IPR029058">
    <property type="entry name" value="AB_hydrolase_fold"/>
</dbReference>
<dbReference type="GO" id="GO:0016787">
    <property type="term" value="F:hydrolase activity"/>
    <property type="evidence" value="ECO:0007669"/>
    <property type="project" value="InterPro"/>
</dbReference>
<dbReference type="AlphaFoldDB" id="A0A1I7XUD4"/>
<dbReference type="InterPro" id="IPR022353">
    <property type="entry name" value="Insulin_CS"/>
</dbReference>
<dbReference type="InterPro" id="IPR050261">
    <property type="entry name" value="FrsA_esterase"/>
</dbReference>
<dbReference type="SUPFAM" id="SSF56994">
    <property type="entry name" value="Insulin-like"/>
    <property type="match status" value="1"/>
</dbReference>
<organism evidence="4 5">
    <name type="scientific">Heterorhabditis bacteriophora</name>
    <name type="common">Entomopathogenic nematode worm</name>
    <dbReference type="NCBI Taxonomy" id="37862"/>
    <lineage>
        <taxon>Eukaryota</taxon>
        <taxon>Metazoa</taxon>
        <taxon>Ecdysozoa</taxon>
        <taxon>Nematoda</taxon>
        <taxon>Chromadorea</taxon>
        <taxon>Rhabditida</taxon>
        <taxon>Rhabditina</taxon>
        <taxon>Rhabditomorpha</taxon>
        <taxon>Strongyloidea</taxon>
        <taxon>Heterorhabditidae</taxon>
        <taxon>Heterorhabditis</taxon>
    </lineage>
</organism>
<dbReference type="Gene3D" id="3.40.50.1820">
    <property type="entry name" value="alpha/beta hydrolase"/>
    <property type="match status" value="1"/>
</dbReference>
<dbReference type="SUPFAM" id="SSF53474">
    <property type="entry name" value="alpha/beta-Hydrolases"/>
    <property type="match status" value="1"/>
</dbReference>
<dbReference type="PANTHER" id="PTHR22946:SF0">
    <property type="entry name" value="DIENELACTONE HYDROLASE DOMAIN-CONTAINING PROTEIN"/>
    <property type="match status" value="1"/>
</dbReference>
<name>A0A1I7XUD4_HETBA</name>
<evidence type="ECO:0000313" key="4">
    <source>
        <dbReference type="Proteomes" id="UP000095283"/>
    </source>
</evidence>
<evidence type="ECO:0000256" key="2">
    <source>
        <dbReference type="ARBA" id="ARBA00022729"/>
    </source>
</evidence>
<dbReference type="PANTHER" id="PTHR22946">
    <property type="entry name" value="DIENELACTONE HYDROLASE DOMAIN-CONTAINING PROTEIN-RELATED"/>
    <property type="match status" value="1"/>
</dbReference>
<dbReference type="PROSITE" id="PS00262">
    <property type="entry name" value="INSULIN"/>
    <property type="match status" value="1"/>
</dbReference>
<proteinExistence type="inferred from homology"/>
<feature type="domain" description="Dienelactone hydrolase" evidence="3">
    <location>
        <begin position="1"/>
        <end position="129"/>
    </location>
</feature>
<keyword evidence="4" id="KW-1185">Reference proteome</keyword>
<keyword evidence="2" id="KW-0732">Signal</keyword>
<dbReference type="Pfam" id="PF01738">
    <property type="entry name" value="DLH"/>
    <property type="match status" value="1"/>
</dbReference>
<sequence>MRPLISERSSLLKRRLLAAVSALQTVEGVNQDKIGAIGFCFGGLCALDLARHRIGLKAAVSFHGTLTAIPELELDHIDTSIQVHHGDADPHIKAESVAEFMQEMRTRKADWSFISYGNAQHGFTEPRRIWKRSAATLTEKCCFNQCPLTEIHKMCCPETRPKG</sequence>
<dbReference type="WBParaSite" id="Hba_20957">
    <property type="protein sequence ID" value="Hba_20957"/>
    <property type="gene ID" value="Hba_20957"/>
</dbReference>
<comment type="similarity">
    <text evidence="1">Belongs to the insulin family.</text>
</comment>
<accession>A0A1I7XUD4</accession>
<dbReference type="InterPro" id="IPR002925">
    <property type="entry name" value="Dienelactn_hydro"/>
</dbReference>
<evidence type="ECO:0000256" key="1">
    <source>
        <dbReference type="ARBA" id="ARBA00009034"/>
    </source>
</evidence>
<evidence type="ECO:0000259" key="3">
    <source>
        <dbReference type="Pfam" id="PF01738"/>
    </source>
</evidence>
<evidence type="ECO:0000313" key="5">
    <source>
        <dbReference type="WBParaSite" id="Hba_20957"/>
    </source>
</evidence>
<protein>
    <submittedName>
        <fullName evidence="5">DLH domain-containing protein</fullName>
    </submittedName>
</protein>
<dbReference type="Proteomes" id="UP000095283">
    <property type="component" value="Unplaced"/>
</dbReference>
<reference evidence="5" key="1">
    <citation type="submission" date="2016-11" db="UniProtKB">
        <authorList>
            <consortium name="WormBaseParasite"/>
        </authorList>
    </citation>
    <scope>IDENTIFICATION</scope>
</reference>